<dbReference type="EMBL" id="JAJTWU010000006">
    <property type="protein sequence ID" value="MCE4555911.1"/>
    <property type="molecule type" value="Genomic_DNA"/>
</dbReference>
<sequence length="297" mass="32670">MSKAPPCKCRRGRWRQGSRRAERLEASDSGRLQVRGGRLHRQSWRAQPIRIPATPTSLRSNMSIRGLALAFSLFAAACSAHAQSVPLVMETMGLKIGQTAAEVEQVVRALGYKQARATAYPAKFGLPQRMAEVTFERQRQELRSEDFIIVAYGAMTGKLTAISRSETYAEPLIVGEVVKALDQKYGPHNGRPGTGQFGWVDRAAGAQGSLPGYCHAMRGTVNYMAILDNATAAGCKRAIRVDMNTQSDNPNVPFKQILVSMVDFETMAAEGRQLGKLLAQEREAELNKQKQQPLPKL</sequence>
<name>A0ABS8XT66_9BURK</name>
<reference evidence="2 3" key="1">
    <citation type="submission" date="2021-12" db="EMBL/GenBank/DDBJ databases">
        <title>Genome seq of P8.</title>
        <authorList>
            <person name="Seo T."/>
        </authorList>
    </citation>
    <scope>NUCLEOTIDE SEQUENCE [LARGE SCALE GENOMIC DNA]</scope>
    <source>
        <strain evidence="2 3">P8</strain>
    </source>
</reference>
<dbReference type="Proteomes" id="UP001200741">
    <property type="component" value="Unassembled WGS sequence"/>
</dbReference>
<keyword evidence="3" id="KW-1185">Reference proteome</keyword>
<protein>
    <recommendedName>
        <fullName evidence="4">Lipoprotein</fullName>
    </recommendedName>
</protein>
<dbReference type="RefSeq" id="WP_233373226.1">
    <property type="nucleotide sequence ID" value="NZ_JAJTWU010000006.1"/>
</dbReference>
<comment type="caution">
    <text evidence="2">The sequence shown here is derived from an EMBL/GenBank/DDBJ whole genome shotgun (WGS) entry which is preliminary data.</text>
</comment>
<accession>A0ABS8XT66</accession>
<evidence type="ECO:0000313" key="3">
    <source>
        <dbReference type="Proteomes" id="UP001200741"/>
    </source>
</evidence>
<proteinExistence type="predicted"/>
<gene>
    <name evidence="2" type="ORF">LXT13_16010</name>
</gene>
<evidence type="ECO:0000313" key="2">
    <source>
        <dbReference type="EMBL" id="MCE4555911.1"/>
    </source>
</evidence>
<feature type="region of interest" description="Disordered" evidence="1">
    <location>
        <begin position="1"/>
        <end position="27"/>
    </location>
</feature>
<feature type="compositionally biased region" description="Basic residues" evidence="1">
    <location>
        <begin position="8"/>
        <end position="18"/>
    </location>
</feature>
<organism evidence="2 3">
    <name type="scientific">Pelomonas cellulosilytica</name>
    <dbReference type="NCBI Taxonomy" id="2906762"/>
    <lineage>
        <taxon>Bacteria</taxon>
        <taxon>Pseudomonadati</taxon>
        <taxon>Pseudomonadota</taxon>
        <taxon>Betaproteobacteria</taxon>
        <taxon>Burkholderiales</taxon>
        <taxon>Sphaerotilaceae</taxon>
        <taxon>Roseateles</taxon>
    </lineage>
</organism>
<evidence type="ECO:0000256" key="1">
    <source>
        <dbReference type="SAM" id="MobiDB-lite"/>
    </source>
</evidence>
<evidence type="ECO:0008006" key="4">
    <source>
        <dbReference type="Google" id="ProtNLM"/>
    </source>
</evidence>